<comment type="caution">
    <text evidence="1">The sequence shown here is derived from an EMBL/GenBank/DDBJ whole genome shotgun (WGS) entry which is preliminary data.</text>
</comment>
<reference evidence="1 2" key="1">
    <citation type="submission" date="2018-01" db="EMBL/GenBank/DDBJ databases">
        <title>Metagenomic assembled genomes from two thermal pools in the Uzon Caldera, Kamchatka, Russia.</title>
        <authorList>
            <person name="Wilkins L."/>
            <person name="Ettinger C."/>
        </authorList>
    </citation>
    <scope>NUCLEOTIDE SEQUENCE [LARGE SCALE GENOMIC DNA]</scope>
    <source>
        <strain evidence="1">ARK-10</strain>
    </source>
</reference>
<accession>A0A2J6X875</accession>
<dbReference type="AlphaFoldDB" id="A0A2J6X875"/>
<dbReference type="Proteomes" id="UP000236910">
    <property type="component" value="Unassembled WGS sequence"/>
</dbReference>
<protein>
    <submittedName>
        <fullName evidence="1">Uncharacterized protein</fullName>
    </submittedName>
</protein>
<evidence type="ECO:0000313" key="1">
    <source>
        <dbReference type="EMBL" id="PMP83313.1"/>
    </source>
</evidence>
<name>A0A2J6X875_9BACT</name>
<organism evidence="1 2">
    <name type="scientific">Caldisericum exile</name>
    <dbReference type="NCBI Taxonomy" id="693075"/>
    <lineage>
        <taxon>Bacteria</taxon>
        <taxon>Pseudomonadati</taxon>
        <taxon>Caldisericota/Cryosericota group</taxon>
        <taxon>Caldisericota</taxon>
        <taxon>Caldisericia</taxon>
        <taxon>Caldisericales</taxon>
        <taxon>Caldisericaceae</taxon>
        <taxon>Caldisericum</taxon>
    </lineage>
</organism>
<dbReference type="EMBL" id="PNIX01000119">
    <property type="protein sequence ID" value="PMP83313.1"/>
    <property type="molecule type" value="Genomic_DNA"/>
</dbReference>
<sequence length="72" mass="8303">MESDLIQTLKKCKEPDRLYILNVVDNKITICSYKDPTLKIVLTFSSKTKKAKEEMNEILKLFNYTGGTSNEK</sequence>
<gene>
    <name evidence="1" type="ORF">C0175_01995</name>
</gene>
<evidence type="ECO:0000313" key="2">
    <source>
        <dbReference type="Proteomes" id="UP000236910"/>
    </source>
</evidence>
<proteinExistence type="predicted"/>